<keyword evidence="2" id="KW-1185">Reference proteome</keyword>
<proteinExistence type="predicted"/>
<dbReference type="RefSeq" id="WP_015679666.1">
    <property type="nucleotide sequence ID" value="NZ_AOGZ02000001.1"/>
</dbReference>
<evidence type="ECO:0000313" key="2">
    <source>
        <dbReference type="Proteomes" id="UP000013984"/>
    </source>
</evidence>
<organism evidence="1 2">
    <name type="scientific">Leptospira wolbachii serovar Codice str. CDC</name>
    <dbReference type="NCBI Taxonomy" id="1218599"/>
    <lineage>
        <taxon>Bacteria</taxon>
        <taxon>Pseudomonadati</taxon>
        <taxon>Spirochaetota</taxon>
        <taxon>Spirochaetia</taxon>
        <taxon>Leptospirales</taxon>
        <taxon>Leptospiraceae</taxon>
        <taxon>Leptospira</taxon>
    </lineage>
</organism>
<gene>
    <name evidence="1" type="ORF">LEP1GSC195_0626</name>
</gene>
<reference evidence="1" key="1">
    <citation type="submission" date="2013-04" db="EMBL/GenBank/DDBJ databases">
        <authorList>
            <person name="Harkins D.M."/>
            <person name="Durkin A.S."/>
            <person name="Brinkac L.M."/>
            <person name="Haft D.H."/>
            <person name="Selengut J.D."/>
            <person name="Sanka R."/>
            <person name="DePew J."/>
            <person name="Purushe J."/>
            <person name="Galloway R.L."/>
            <person name="Vinetz J.M."/>
            <person name="Sutton G.G."/>
            <person name="Nierman W.C."/>
            <person name="Fouts D.E."/>
        </authorList>
    </citation>
    <scope>NUCLEOTIDE SEQUENCE [LARGE SCALE GENOMIC DNA]</scope>
    <source>
        <strain evidence="1">CDC</strain>
    </source>
</reference>
<accession>R9A8T9</accession>
<dbReference type="AlphaFoldDB" id="R9A8T9"/>
<dbReference type="Proteomes" id="UP000013984">
    <property type="component" value="Unassembled WGS sequence"/>
</dbReference>
<comment type="caution">
    <text evidence="1">The sequence shown here is derived from an EMBL/GenBank/DDBJ whole genome shotgun (WGS) entry which is preliminary data.</text>
</comment>
<dbReference type="EMBL" id="AOGZ02000001">
    <property type="protein sequence ID" value="EOQ98532.1"/>
    <property type="molecule type" value="Genomic_DNA"/>
</dbReference>
<name>R9A8T9_9LEPT</name>
<evidence type="ECO:0000313" key="1">
    <source>
        <dbReference type="EMBL" id="EOQ98532.1"/>
    </source>
</evidence>
<sequence>MVNELLLIDILGKSEKSLSDFSFIACYVAKENNNFLRVFTQARSTADKFFATRVKGFY</sequence>
<protein>
    <submittedName>
        <fullName evidence="1">Uncharacterized protein</fullName>
    </submittedName>
</protein>